<dbReference type="AlphaFoldDB" id="A0A4V3HST1"/>
<evidence type="ECO:0000256" key="3">
    <source>
        <dbReference type="ARBA" id="ARBA00022989"/>
    </source>
</evidence>
<dbReference type="Pfam" id="PF02535">
    <property type="entry name" value="Zip"/>
    <property type="match status" value="1"/>
</dbReference>
<comment type="caution">
    <text evidence="7">The sequence shown here is derived from an EMBL/GenBank/DDBJ whole genome shotgun (WGS) entry which is preliminary data.</text>
</comment>
<dbReference type="GO" id="GO:0005385">
    <property type="term" value="F:zinc ion transmembrane transporter activity"/>
    <property type="evidence" value="ECO:0007669"/>
    <property type="project" value="TreeGrafter"/>
</dbReference>
<feature type="transmembrane region" description="Helical" evidence="6">
    <location>
        <begin position="175"/>
        <end position="195"/>
    </location>
</feature>
<dbReference type="Proteomes" id="UP000295083">
    <property type="component" value="Unassembled WGS sequence"/>
</dbReference>
<protein>
    <submittedName>
        <fullName evidence="7">Zinc-regulated transporter 3</fullName>
    </submittedName>
</protein>
<feature type="transmembrane region" description="Helical" evidence="6">
    <location>
        <begin position="51"/>
        <end position="70"/>
    </location>
</feature>
<dbReference type="EMBL" id="QAPG01000032">
    <property type="protein sequence ID" value="TDZ36289.1"/>
    <property type="molecule type" value="Genomic_DNA"/>
</dbReference>
<evidence type="ECO:0000313" key="8">
    <source>
        <dbReference type="Proteomes" id="UP000295083"/>
    </source>
</evidence>
<dbReference type="GO" id="GO:0016020">
    <property type="term" value="C:membrane"/>
    <property type="evidence" value="ECO:0007669"/>
    <property type="project" value="UniProtKB-SubCell"/>
</dbReference>
<evidence type="ECO:0000256" key="6">
    <source>
        <dbReference type="SAM" id="Phobius"/>
    </source>
</evidence>
<evidence type="ECO:0000256" key="4">
    <source>
        <dbReference type="ARBA" id="ARBA00023136"/>
    </source>
</evidence>
<evidence type="ECO:0000313" key="7">
    <source>
        <dbReference type="EMBL" id="TDZ36289.1"/>
    </source>
</evidence>
<feature type="compositionally biased region" description="Basic and acidic residues" evidence="5">
    <location>
        <begin position="84"/>
        <end position="95"/>
    </location>
</feature>
<dbReference type="PANTHER" id="PTHR11040">
    <property type="entry name" value="ZINC/IRON TRANSPORTER"/>
    <property type="match status" value="1"/>
</dbReference>
<evidence type="ECO:0000256" key="1">
    <source>
        <dbReference type="ARBA" id="ARBA00004141"/>
    </source>
</evidence>
<keyword evidence="4 6" id="KW-0472">Membrane</keyword>
<keyword evidence="3 6" id="KW-1133">Transmembrane helix</keyword>
<name>A0A4V3HST1_9PEZI</name>
<feature type="compositionally biased region" description="Basic residues" evidence="5">
    <location>
        <begin position="96"/>
        <end position="105"/>
    </location>
</feature>
<feature type="region of interest" description="Disordered" evidence="5">
    <location>
        <begin position="84"/>
        <end position="129"/>
    </location>
</feature>
<organism evidence="7 8">
    <name type="scientific">Colletotrichum spinosum</name>
    <dbReference type="NCBI Taxonomy" id="1347390"/>
    <lineage>
        <taxon>Eukaryota</taxon>
        <taxon>Fungi</taxon>
        <taxon>Dikarya</taxon>
        <taxon>Ascomycota</taxon>
        <taxon>Pezizomycotina</taxon>
        <taxon>Sordariomycetes</taxon>
        <taxon>Hypocreomycetidae</taxon>
        <taxon>Glomerellales</taxon>
        <taxon>Glomerellaceae</taxon>
        <taxon>Colletotrichum</taxon>
        <taxon>Colletotrichum orbiculare species complex</taxon>
    </lineage>
</organism>
<comment type="subcellular location">
    <subcellularLocation>
        <location evidence="1">Membrane</location>
        <topology evidence="1">Multi-pass membrane protein</topology>
    </subcellularLocation>
</comment>
<accession>A0A4V3HST1</accession>
<feature type="transmembrane region" description="Helical" evidence="6">
    <location>
        <begin position="12"/>
        <end position="39"/>
    </location>
</feature>
<proteinExistence type="predicted"/>
<feature type="transmembrane region" description="Helical" evidence="6">
    <location>
        <begin position="270"/>
        <end position="289"/>
    </location>
</feature>
<keyword evidence="2 6" id="KW-0812">Transmembrane</keyword>
<sequence>MEVTDVDNDTRGWIMCIVSGIACVFGSTFICVDVIVRLFPGKRNFKLQESNVFLASSLSLSFGIMMYTALNGMLPSAKQYLKQDKYQDHQHENHHEHGRSHHHSQGHGYDYGAHDQHHDEHDDDDLEAQHHHHVPTNAFLALGLQTAIAISLHKFPEGFITYATNHANPALGLNVFMGLFVHNITEGFTMALPLYMAYNSRIWALVVTAFFGGLSQPLGAGIAVLLLKHVGFTPNPLAYGCMFAITAGTMVSVGLQLFVEALSMNHNRNLCMLFGFTGMALVGVTNAIASTH</sequence>
<feature type="transmembrane region" description="Helical" evidence="6">
    <location>
        <begin position="202"/>
        <end position="225"/>
    </location>
</feature>
<reference evidence="7 8" key="1">
    <citation type="submission" date="2018-11" db="EMBL/GenBank/DDBJ databases">
        <title>Genome sequence and assembly of Colletotrichum spinosum.</title>
        <authorList>
            <person name="Gan P."/>
            <person name="Shirasu K."/>
        </authorList>
    </citation>
    <scope>NUCLEOTIDE SEQUENCE [LARGE SCALE GENOMIC DNA]</scope>
    <source>
        <strain evidence="7 8">CBS 515.97</strain>
    </source>
</reference>
<feature type="transmembrane region" description="Helical" evidence="6">
    <location>
        <begin position="237"/>
        <end position="258"/>
    </location>
</feature>
<keyword evidence="8" id="KW-1185">Reference proteome</keyword>
<dbReference type="PANTHER" id="PTHR11040:SF210">
    <property type="entry name" value="ZINC-REGULATED TRANSPORTER 3"/>
    <property type="match status" value="1"/>
</dbReference>
<evidence type="ECO:0000256" key="5">
    <source>
        <dbReference type="SAM" id="MobiDB-lite"/>
    </source>
</evidence>
<dbReference type="InterPro" id="IPR003689">
    <property type="entry name" value="ZIP"/>
</dbReference>
<evidence type="ECO:0000256" key="2">
    <source>
        <dbReference type="ARBA" id="ARBA00022692"/>
    </source>
</evidence>
<gene>
    <name evidence="7" type="primary">ZRT3</name>
    <name evidence="7" type="ORF">C8035_v001646</name>
</gene>